<protein>
    <submittedName>
        <fullName evidence="2">FXRD1 protein</fullName>
    </submittedName>
</protein>
<accession>A0A7K8XSP8</accession>
<dbReference type="EMBL" id="VWZE01018296">
    <property type="protein sequence ID" value="NXF94325.1"/>
    <property type="molecule type" value="Genomic_DNA"/>
</dbReference>
<dbReference type="AlphaFoldDB" id="A0A7K8XSP8"/>
<organism evidence="2 3">
    <name type="scientific">Eubucco bourcierii</name>
    <name type="common">red-headed barbet</name>
    <dbReference type="NCBI Taxonomy" id="91767"/>
    <lineage>
        <taxon>Eukaryota</taxon>
        <taxon>Metazoa</taxon>
        <taxon>Chordata</taxon>
        <taxon>Craniata</taxon>
        <taxon>Vertebrata</taxon>
        <taxon>Euteleostomi</taxon>
        <taxon>Archelosauria</taxon>
        <taxon>Archosauria</taxon>
        <taxon>Dinosauria</taxon>
        <taxon>Saurischia</taxon>
        <taxon>Theropoda</taxon>
        <taxon>Coelurosauria</taxon>
        <taxon>Aves</taxon>
        <taxon>Neognathae</taxon>
        <taxon>Neoaves</taxon>
        <taxon>Telluraves</taxon>
        <taxon>Coraciimorphae</taxon>
        <taxon>Piciformes</taxon>
        <taxon>Ramphastidae</taxon>
        <taxon>Eubucco</taxon>
    </lineage>
</organism>
<name>A0A7K8XSP8_9PICI</name>
<feature type="non-terminal residue" evidence="2">
    <location>
        <position position="112"/>
    </location>
</feature>
<dbReference type="Gene3D" id="3.30.9.10">
    <property type="entry name" value="D-Amino Acid Oxidase, subunit A, domain 2"/>
    <property type="match status" value="1"/>
</dbReference>
<dbReference type="Pfam" id="PF01266">
    <property type="entry name" value="DAO"/>
    <property type="match status" value="1"/>
</dbReference>
<comment type="caution">
    <text evidence="2">The sequence shown here is derived from an EMBL/GenBank/DDBJ whole genome shotgun (WGS) entry which is preliminary data.</text>
</comment>
<dbReference type="Gene3D" id="3.50.50.60">
    <property type="entry name" value="FAD/NAD(P)-binding domain"/>
    <property type="match status" value="1"/>
</dbReference>
<dbReference type="InterPro" id="IPR036188">
    <property type="entry name" value="FAD/NAD-bd_sf"/>
</dbReference>
<dbReference type="InterPro" id="IPR006076">
    <property type="entry name" value="FAD-dep_OxRdtase"/>
</dbReference>
<evidence type="ECO:0000313" key="2">
    <source>
        <dbReference type="EMBL" id="NXF94325.1"/>
    </source>
</evidence>
<reference evidence="2 3" key="1">
    <citation type="submission" date="2019-09" db="EMBL/GenBank/DDBJ databases">
        <title>Bird 10,000 Genomes (B10K) Project - Family phase.</title>
        <authorList>
            <person name="Zhang G."/>
        </authorList>
    </citation>
    <scope>NUCLEOTIDE SEQUENCE [LARGE SCALE GENOMIC DNA]</scope>
    <source>
        <strain evidence="2">B10K-DU-001-04</strain>
        <tissue evidence="2">Muscle</tissue>
    </source>
</reference>
<feature type="non-terminal residue" evidence="2">
    <location>
        <position position="1"/>
    </location>
</feature>
<feature type="domain" description="FAD dependent oxidoreductase" evidence="1">
    <location>
        <begin position="6"/>
        <end position="82"/>
    </location>
</feature>
<sequence>QAEEPDPGDLSVDHDFFQERLWPLLARRVPTFSALRPRGSWAGYYDYNCFDQNAVLGRHPRLENLFVAAGHAPATGRALAELLLKGGYQSLDLTRLGWQRLLDGRPLEEDGV</sequence>
<evidence type="ECO:0000259" key="1">
    <source>
        <dbReference type="Pfam" id="PF01266"/>
    </source>
</evidence>
<gene>
    <name evidence="2" type="primary">Foxred1</name>
    <name evidence="2" type="ORF">EUBBOU_R15672</name>
</gene>
<proteinExistence type="predicted"/>
<dbReference type="OrthoDB" id="424974at2759"/>
<keyword evidence="3" id="KW-1185">Reference proteome</keyword>
<dbReference type="Proteomes" id="UP000583613">
    <property type="component" value="Unassembled WGS sequence"/>
</dbReference>
<evidence type="ECO:0000313" key="3">
    <source>
        <dbReference type="Proteomes" id="UP000583613"/>
    </source>
</evidence>